<evidence type="ECO:0000313" key="3">
    <source>
        <dbReference type="EMBL" id="PJC28177.1"/>
    </source>
</evidence>
<name>A0A2M8EST5_9BACT</name>
<reference evidence="4" key="1">
    <citation type="submission" date="2017-09" db="EMBL/GenBank/DDBJ databases">
        <title>Depth-based differentiation of microbial function through sediment-hosted aquifers and enrichment of novel symbionts in the deep terrestrial subsurface.</title>
        <authorList>
            <person name="Probst A.J."/>
            <person name="Ladd B."/>
            <person name="Jarett J.K."/>
            <person name="Geller-Mcgrath D.E."/>
            <person name="Sieber C.M.K."/>
            <person name="Emerson J.B."/>
            <person name="Anantharaman K."/>
            <person name="Thomas B.C."/>
            <person name="Malmstrom R."/>
            <person name="Stieglmeier M."/>
            <person name="Klingl A."/>
            <person name="Woyke T."/>
            <person name="Ryan C.M."/>
            <person name="Banfield J.F."/>
        </authorList>
    </citation>
    <scope>NUCLEOTIDE SEQUENCE [LARGE SCALE GENOMIC DNA]</scope>
</reference>
<feature type="domain" description="GIY-YIG" evidence="2">
    <location>
        <begin position="1"/>
        <end position="80"/>
    </location>
</feature>
<accession>A0A2M8EST5</accession>
<dbReference type="SMART" id="SM00465">
    <property type="entry name" value="GIYc"/>
    <property type="match status" value="1"/>
</dbReference>
<keyword evidence="3" id="KW-0255">Endonuclease</keyword>
<dbReference type="Proteomes" id="UP000229816">
    <property type="component" value="Unassembled WGS sequence"/>
</dbReference>
<dbReference type="InterPro" id="IPR000305">
    <property type="entry name" value="GIY-YIG_endonuc"/>
</dbReference>
<dbReference type="InterPro" id="IPR035901">
    <property type="entry name" value="GIY-YIG_endonuc_sf"/>
</dbReference>
<evidence type="ECO:0000256" key="1">
    <source>
        <dbReference type="ARBA" id="ARBA00007435"/>
    </source>
</evidence>
<keyword evidence="3" id="KW-0378">Hydrolase</keyword>
<protein>
    <submittedName>
        <fullName evidence="3">Endonuclease</fullName>
    </submittedName>
</protein>
<dbReference type="Gene3D" id="3.40.1440.10">
    <property type="entry name" value="GIY-YIG endonuclease"/>
    <property type="match status" value="1"/>
</dbReference>
<dbReference type="AlphaFoldDB" id="A0A2M8EST5"/>
<dbReference type="Pfam" id="PF01541">
    <property type="entry name" value="GIY-YIG"/>
    <property type="match status" value="1"/>
</dbReference>
<evidence type="ECO:0000259" key="2">
    <source>
        <dbReference type="PROSITE" id="PS50164"/>
    </source>
</evidence>
<dbReference type="InterPro" id="IPR050190">
    <property type="entry name" value="UPF0213_domain"/>
</dbReference>
<dbReference type="PROSITE" id="PS50164">
    <property type="entry name" value="GIY_YIG"/>
    <property type="match status" value="1"/>
</dbReference>
<dbReference type="PANTHER" id="PTHR34477:SF1">
    <property type="entry name" value="UPF0213 PROTEIN YHBQ"/>
    <property type="match status" value="1"/>
</dbReference>
<organism evidence="3 4">
    <name type="scientific">Candidatus Shapirobacteria bacterium CG_4_9_14_0_2_um_filter_39_11</name>
    <dbReference type="NCBI Taxonomy" id="1974478"/>
    <lineage>
        <taxon>Bacteria</taxon>
        <taxon>Candidatus Shapironibacteriota</taxon>
    </lineage>
</organism>
<comment type="similarity">
    <text evidence="1">Belongs to the UPF0213 family.</text>
</comment>
<sequence>MFYVYVVKSETTGKIYIGYTSNLEVRLKRHNQELPTKKESYTYLNKGPWQTVYKEEYKTRQEAIKREKQLKSAGGRKFIKAILKTSIEV</sequence>
<evidence type="ECO:0000313" key="4">
    <source>
        <dbReference type="Proteomes" id="UP000229816"/>
    </source>
</evidence>
<dbReference type="GO" id="GO:0004519">
    <property type="term" value="F:endonuclease activity"/>
    <property type="evidence" value="ECO:0007669"/>
    <property type="project" value="UniProtKB-KW"/>
</dbReference>
<comment type="caution">
    <text evidence="3">The sequence shown here is derived from an EMBL/GenBank/DDBJ whole genome shotgun (WGS) entry which is preliminary data.</text>
</comment>
<keyword evidence="3" id="KW-0540">Nuclease</keyword>
<gene>
    <name evidence="3" type="ORF">CO054_01555</name>
</gene>
<proteinExistence type="inferred from homology"/>
<dbReference type="PANTHER" id="PTHR34477">
    <property type="entry name" value="UPF0213 PROTEIN YHBQ"/>
    <property type="match status" value="1"/>
</dbReference>
<dbReference type="SUPFAM" id="SSF82771">
    <property type="entry name" value="GIY-YIG endonuclease"/>
    <property type="match status" value="1"/>
</dbReference>
<dbReference type="EMBL" id="PFSF01000032">
    <property type="protein sequence ID" value="PJC28177.1"/>
    <property type="molecule type" value="Genomic_DNA"/>
</dbReference>